<dbReference type="GO" id="GO:0020037">
    <property type="term" value="F:heme binding"/>
    <property type="evidence" value="ECO:0007669"/>
    <property type="project" value="InterPro"/>
</dbReference>
<dbReference type="GO" id="GO:0016705">
    <property type="term" value="F:oxidoreductase activity, acting on paired donors, with incorporation or reduction of molecular oxygen"/>
    <property type="evidence" value="ECO:0007669"/>
    <property type="project" value="InterPro"/>
</dbReference>
<keyword evidence="6 13" id="KW-0479">Metal-binding</keyword>
<dbReference type="Gene3D" id="1.10.630.10">
    <property type="entry name" value="Cytochrome P450"/>
    <property type="match status" value="1"/>
</dbReference>
<evidence type="ECO:0000256" key="13">
    <source>
        <dbReference type="PIRSR" id="PIRSR602401-1"/>
    </source>
</evidence>
<evidence type="ECO:0000256" key="5">
    <source>
        <dbReference type="ARBA" id="ARBA00022617"/>
    </source>
</evidence>
<protein>
    <submittedName>
        <fullName evidence="15">Putative cytochrome p450 cyp3/cyp5/cyp6/cyp9 subfamily</fullName>
    </submittedName>
</protein>
<dbReference type="GO" id="GO:0005506">
    <property type="term" value="F:iron ion binding"/>
    <property type="evidence" value="ECO:0007669"/>
    <property type="project" value="InterPro"/>
</dbReference>
<evidence type="ECO:0000256" key="6">
    <source>
        <dbReference type="ARBA" id="ARBA00022723"/>
    </source>
</evidence>
<keyword evidence="9 14" id="KW-0560">Oxidoreductase</keyword>
<feature type="binding site" description="axial binding residue" evidence="13">
    <location>
        <position position="441"/>
    </location>
    <ligand>
        <name>heme</name>
        <dbReference type="ChEBI" id="CHEBI:30413"/>
    </ligand>
    <ligandPart>
        <name>Fe</name>
        <dbReference type="ChEBI" id="CHEBI:18248"/>
    </ligandPart>
</feature>
<dbReference type="AlphaFoldDB" id="A0A023GKT5"/>
<evidence type="ECO:0000256" key="3">
    <source>
        <dbReference type="ARBA" id="ARBA00004406"/>
    </source>
</evidence>
<accession>A0A023GKT5</accession>
<dbReference type="InterPro" id="IPR036396">
    <property type="entry name" value="Cyt_P450_sf"/>
</dbReference>
<evidence type="ECO:0000256" key="10">
    <source>
        <dbReference type="ARBA" id="ARBA00023004"/>
    </source>
</evidence>
<organism evidence="15">
    <name type="scientific">Amblyomma triste</name>
    <name type="common">Neotropical tick</name>
    <dbReference type="NCBI Taxonomy" id="251400"/>
    <lineage>
        <taxon>Eukaryota</taxon>
        <taxon>Metazoa</taxon>
        <taxon>Ecdysozoa</taxon>
        <taxon>Arthropoda</taxon>
        <taxon>Chelicerata</taxon>
        <taxon>Arachnida</taxon>
        <taxon>Acari</taxon>
        <taxon>Parasitiformes</taxon>
        <taxon>Ixodida</taxon>
        <taxon>Ixodoidea</taxon>
        <taxon>Ixodidae</taxon>
        <taxon>Amblyomminae</taxon>
        <taxon>Amblyomma</taxon>
    </lineage>
</organism>
<dbReference type="GO" id="GO:0005789">
    <property type="term" value="C:endoplasmic reticulum membrane"/>
    <property type="evidence" value="ECO:0007669"/>
    <property type="project" value="UniProtKB-SubCell"/>
</dbReference>
<keyword evidence="11 14" id="KW-0503">Monooxygenase</keyword>
<keyword evidence="7" id="KW-0256">Endoplasmic reticulum</keyword>
<evidence type="ECO:0000256" key="8">
    <source>
        <dbReference type="ARBA" id="ARBA00022848"/>
    </source>
</evidence>
<dbReference type="CDD" id="cd11055">
    <property type="entry name" value="CYP3A-like"/>
    <property type="match status" value="1"/>
</dbReference>
<evidence type="ECO:0000256" key="9">
    <source>
        <dbReference type="ARBA" id="ARBA00023002"/>
    </source>
</evidence>
<comment type="cofactor">
    <cofactor evidence="1 13">
        <name>heme</name>
        <dbReference type="ChEBI" id="CHEBI:30413"/>
    </cofactor>
</comment>
<evidence type="ECO:0000256" key="1">
    <source>
        <dbReference type="ARBA" id="ARBA00001971"/>
    </source>
</evidence>
<reference evidence="15" key="1">
    <citation type="submission" date="2014-03" db="EMBL/GenBank/DDBJ databases">
        <title>The sialotranscriptome of Amblyomma triste, Amblyomma parvum and Amblyomma cajennense ticks, uncovered by 454-based RNA-seq.</title>
        <authorList>
            <person name="Garcia G.R."/>
            <person name="Gardinassi L.G."/>
            <person name="Ribeiro J.M."/>
            <person name="Anatriello E."/>
            <person name="Ferreira B.R."/>
            <person name="Moreira H.N."/>
            <person name="Mafra C."/>
            <person name="Olegario M.M."/>
            <person name="Szabo P.J."/>
            <person name="Miranda-Santos I.K."/>
            <person name="Maruyama S.R."/>
        </authorList>
    </citation>
    <scope>NUCLEOTIDE SEQUENCE</scope>
    <source>
        <strain evidence="15">Mato Grasso do Sul</strain>
        <tissue evidence="15">Salivary glands</tissue>
    </source>
</reference>
<dbReference type="PROSITE" id="PS00086">
    <property type="entry name" value="CYTOCHROME_P450"/>
    <property type="match status" value="1"/>
</dbReference>
<dbReference type="PANTHER" id="PTHR24292">
    <property type="entry name" value="CYTOCHROME P450"/>
    <property type="match status" value="1"/>
</dbReference>
<evidence type="ECO:0000256" key="11">
    <source>
        <dbReference type="ARBA" id="ARBA00023033"/>
    </source>
</evidence>
<dbReference type="Pfam" id="PF00067">
    <property type="entry name" value="p450"/>
    <property type="match status" value="1"/>
</dbReference>
<evidence type="ECO:0000313" key="15">
    <source>
        <dbReference type="EMBL" id="JAC34497.1"/>
    </source>
</evidence>
<keyword evidence="8" id="KW-0492">Microsome</keyword>
<dbReference type="InterPro" id="IPR050476">
    <property type="entry name" value="Insect_CytP450_Detox"/>
</dbReference>
<keyword evidence="5 13" id="KW-0349">Heme</keyword>
<comment type="similarity">
    <text evidence="4 14">Belongs to the cytochrome P450 family.</text>
</comment>
<sequence>MYASRNRNYWKRQNVLSEPFGLSCGTTFKLLFSPVCEVDVARYKKYGKLFGAFEMGKAVLFVGDSAMVKKILVEDFSSLPNRRTLTFNDPVLDYMMSMAPVERWRDMRVAATQAFSAINLRKMNTLIEECALVTAEHLKKAAFLEENIELRKFFGDYALDLIARCAFATKLDSHSNNTSEFIMRSKQAPSGRPTLRVLVYFLFPAIAKATGLLPLKPSVLQYFKTLCQNIINSDPDNQPPHPNFLRLLMSPEEKHADAPASFFARDHQLFSLGSHGKQDAPLKPKLTGDQAMAQCLLFFLAGKETTARAVSYTLYLLAIHPDVQEKLRNEVDECFKSHGDRPDLEAVTKLKYLHCVVSESLRMYPPVHRLERTPVRDYVLGDTGVKLKKCDLVTIPVYAMHHDPEYFRDPLKFDPERFNEINVASIHPYTYLPFGAGPRNCVAFRFALQAVKLCVLHSIRNVQFVRTGKTKVPLEFKNGLGLLTAKDITVGVKKRP</sequence>
<dbReference type="PANTHER" id="PTHR24292:SF54">
    <property type="entry name" value="CYP9F3-RELATED"/>
    <property type="match status" value="1"/>
</dbReference>
<dbReference type="InterPro" id="IPR001128">
    <property type="entry name" value="Cyt_P450"/>
</dbReference>
<proteinExistence type="evidence at transcript level"/>
<dbReference type="PRINTS" id="PR00463">
    <property type="entry name" value="EP450I"/>
</dbReference>
<evidence type="ECO:0000256" key="4">
    <source>
        <dbReference type="ARBA" id="ARBA00010617"/>
    </source>
</evidence>
<keyword evidence="10 13" id="KW-0408">Iron</keyword>
<name>A0A023GKT5_AMBTT</name>
<dbReference type="PRINTS" id="PR00385">
    <property type="entry name" value="P450"/>
</dbReference>
<dbReference type="InterPro" id="IPR002401">
    <property type="entry name" value="Cyt_P450_E_grp-I"/>
</dbReference>
<evidence type="ECO:0000256" key="7">
    <source>
        <dbReference type="ARBA" id="ARBA00022824"/>
    </source>
</evidence>
<dbReference type="GO" id="GO:0004497">
    <property type="term" value="F:monooxygenase activity"/>
    <property type="evidence" value="ECO:0007669"/>
    <property type="project" value="UniProtKB-KW"/>
</dbReference>
<dbReference type="InterPro" id="IPR017972">
    <property type="entry name" value="Cyt_P450_CS"/>
</dbReference>
<evidence type="ECO:0000256" key="14">
    <source>
        <dbReference type="RuleBase" id="RU000461"/>
    </source>
</evidence>
<comment type="subcellular location">
    <subcellularLocation>
        <location evidence="3">Endoplasmic reticulum membrane</location>
        <topology evidence="3">Peripheral membrane protein</topology>
    </subcellularLocation>
    <subcellularLocation>
        <location evidence="2">Microsome membrane</location>
        <topology evidence="2">Peripheral membrane protein</topology>
    </subcellularLocation>
</comment>
<dbReference type="EMBL" id="GBBM01000921">
    <property type="protein sequence ID" value="JAC34497.1"/>
    <property type="molecule type" value="mRNA"/>
</dbReference>
<keyword evidence="12" id="KW-0472">Membrane</keyword>
<evidence type="ECO:0000256" key="2">
    <source>
        <dbReference type="ARBA" id="ARBA00004174"/>
    </source>
</evidence>
<dbReference type="SUPFAM" id="SSF48264">
    <property type="entry name" value="Cytochrome P450"/>
    <property type="match status" value="1"/>
</dbReference>
<evidence type="ECO:0000256" key="12">
    <source>
        <dbReference type="ARBA" id="ARBA00023136"/>
    </source>
</evidence>